<sequence length="534" mass="56822">MRPPSLLIGGRLGAMAGLVANGFSQAAASLALVWVVDLVASGGLAGGHGWLIAAASLFLGITLFVLRVMQRRQGAKLALGYVREVRGQLVRHLLALPPSASRTRLGLVMTRLITDLSAIRSWLADGIASFLVAGPSIILIALGGFWLAPSVAPYLLSGILLWLAITILTLPFLQHAIRESRRWRGRLAGHLGEVVLGRTSFAHFGRSGPVMRKVDRESDRMNAWLIRRASWSGVARAASELVTPAMIAILVGYAVAAGPAMPVADLSALLLLSSLIVAYLSDLARAADYRLAYVESRRRIASILAMPVLSDPEMPMPLPRTSAGRRLCIEHRPDGGSLVVLKATPGELVLLCGGTRTSRSAFLASVAGLEEDADLSVFLDGVPLHQVSRRDWRRAVSLLSPAIPLVRGTAMENIVIGAPSGTSQEEIGSIAKSCRVDADGGSENPQLHTRASHAPSPAQASRIRAARAMIRSASVLLIDDDEVCNDQDLLDTIIAYARAAQSIVIVSCQSGETIAADKVWLLDRGSGETDQTLE</sequence>
<gene>
    <name evidence="9" type="ORF">N5A92_22750</name>
</gene>
<evidence type="ECO:0000256" key="4">
    <source>
        <dbReference type="ARBA" id="ARBA00023136"/>
    </source>
</evidence>
<evidence type="ECO:0000259" key="8">
    <source>
        <dbReference type="PROSITE" id="PS50929"/>
    </source>
</evidence>
<dbReference type="PANTHER" id="PTHR24221:SF654">
    <property type="entry name" value="ATP-BINDING CASSETTE SUB-FAMILY B MEMBER 6"/>
    <property type="match status" value="1"/>
</dbReference>
<dbReference type="RefSeq" id="WP_260906546.1">
    <property type="nucleotide sequence ID" value="NZ_JAOCZP010000009.1"/>
</dbReference>
<feature type="domain" description="ABC transmembrane type-1" evidence="8">
    <location>
        <begin position="12"/>
        <end position="292"/>
    </location>
</feature>
<feature type="domain" description="ABC transporter" evidence="7">
    <location>
        <begin position="318"/>
        <end position="534"/>
    </location>
</feature>
<dbReference type="InterPro" id="IPR027417">
    <property type="entry name" value="P-loop_NTPase"/>
</dbReference>
<keyword evidence="3 6" id="KW-1133">Transmembrane helix</keyword>
<dbReference type="InterPro" id="IPR039421">
    <property type="entry name" value="Type_1_exporter"/>
</dbReference>
<dbReference type="Pfam" id="PF00664">
    <property type="entry name" value="ABC_membrane"/>
    <property type="match status" value="1"/>
</dbReference>
<dbReference type="PROSITE" id="PS50929">
    <property type="entry name" value="ABC_TM1F"/>
    <property type="match status" value="1"/>
</dbReference>
<dbReference type="InterPro" id="IPR011527">
    <property type="entry name" value="ABC1_TM_dom"/>
</dbReference>
<accession>A0ABT2LTI3</accession>
<dbReference type="InterPro" id="IPR036640">
    <property type="entry name" value="ABC1_TM_sf"/>
</dbReference>
<keyword evidence="4 6" id="KW-0472">Membrane</keyword>
<reference evidence="9 10" key="1">
    <citation type="submission" date="2022-09" db="EMBL/GenBank/DDBJ databases">
        <title>Chelativorans salina sp. nov., a novel slightly halophilic bacterium isolated from a saline lake sediment enrichment.</title>
        <authorList>
            <person name="Gao L."/>
            <person name="Fang B.-Z."/>
            <person name="Li W.-J."/>
        </authorList>
    </citation>
    <scope>NUCLEOTIDE SEQUENCE [LARGE SCALE GENOMIC DNA]</scope>
    <source>
        <strain evidence="9 10">EGI FJ00035</strain>
    </source>
</reference>
<dbReference type="Gene3D" id="1.20.1560.10">
    <property type="entry name" value="ABC transporter type 1, transmembrane domain"/>
    <property type="match status" value="1"/>
</dbReference>
<keyword evidence="10" id="KW-1185">Reference proteome</keyword>
<dbReference type="GO" id="GO:0005524">
    <property type="term" value="F:ATP binding"/>
    <property type="evidence" value="ECO:0007669"/>
    <property type="project" value="UniProtKB-KW"/>
</dbReference>
<dbReference type="PROSITE" id="PS50893">
    <property type="entry name" value="ABC_TRANSPORTER_2"/>
    <property type="match status" value="1"/>
</dbReference>
<comment type="caution">
    <text evidence="9">The sequence shown here is derived from an EMBL/GenBank/DDBJ whole genome shotgun (WGS) entry which is preliminary data.</text>
</comment>
<name>A0ABT2LTI3_9HYPH</name>
<evidence type="ECO:0000256" key="1">
    <source>
        <dbReference type="ARBA" id="ARBA00004651"/>
    </source>
</evidence>
<keyword evidence="9" id="KW-0067">ATP-binding</keyword>
<keyword evidence="9" id="KW-0547">Nucleotide-binding</keyword>
<evidence type="ECO:0000259" key="7">
    <source>
        <dbReference type="PROSITE" id="PS50893"/>
    </source>
</evidence>
<evidence type="ECO:0000256" key="6">
    <source>
        <dbReference type="SAM" id="Phobius"/>
    </source>
</evidence>
<comment type="subcellular location">
    <subcellularLocation>
        <location evidence="1">Cell membrane</location>
        <topology evidence="1">Multi-pass membrane protein</topology>
    </subcellularLocation>
</comment>
<organism evidence="9 10">
    <name type="scientific">Chelativorans salis</name>
    <dbReference type="NCBI Taxonomy" id="2978478"/>
    <lineage>
        <taxon>Bacteria</taxon>
        <taxon>Pseudomonadati</taxon>
        <taxon>Pseudomonadota</taxon>
        <taxon>Alphaproteobacteria</taxon>
        <taxon>Hyphomicrobiales</taxon>
        <taxon>Phyllobacteriaceae</taxon>
        <taxon>Chelativorans</taxon>
    </lineage>
</organism>
<evidence type="ECO:0000256" key="2">
    <source>
        <dbReference type="ARBA" id="ARBA00022692"/>
    </source>
</evidence>
<dbReference type="InterPro" id="IPR003439">
    <property type="entry name" value="ABC_transporter-like_ATP-bd"/>
</dbReference>
<evidence type="ECO:0000256" key="5">
    <source>
        <dbReference type="SAM" id="MobiDB-lite"/>
    </source>
</evidence>
<dbReference type="PANTHER" id="PTHR24221">
    <property type="entry name" value="ATP-BINDING CASSETTE SUB-FAMILY B"/>
    <property type="match status" value="1"/>
</dbReference>
<evidence type="ECO:0000256" key="3">
    <source>
        <dbReference type="ARBA" id="ARBA00022989"/>
    </source>
</evidence>
<dbReference type="Proteomes" id="UP001320831">
    <property type="component" value="Unassembled WGS sequence"/>
</dbReference>
<dbReference type="Gene3D" id="3.40.50.300">
    <property type="entry name" value="P-loop containing nucleotide triphosphate hydrolases"/>
    <property type="match status" value="1"/>
</dbReference>
<evidence type="ECO:0000313" key="9">
    <source>
        <dbReference type="EMBL" id="MCT7377846.1"/>
    </source>
</evidence>
<feature type="transmembrane region" description="Helical" evidence="6">
    <location>
        <begin position="12"/>
        <end position="36"/>
    </location>
</feature>
<dbReference type="SUPFAM" id="SSF52540">
    <property type="entry name" value="P-loop containing nucleoside triphosphate hydrolases"/>
    <property type="match status" value="1"/>
</dbReference>
<dbReference type="SUPFAM" id="SSF90123">
    <property type="entry name" value="ABC transporter transmembrane region"/>
    <property type="match status" value="1"/>
</dbReference>
<feature type="transmembrane region" description="Helical" evidence="6">
    <location>
        <begin position="154"/>
        <end position="173"/>
    </location>
</feature>
<keyword evidence="2 6" id="KW-0812">Transmembrane</keyword>
<evidence type="ECO:0000313" key="10">
    <source>
        <dbReference type="Proteomes" id="UP001320831"/>
    </source>
</evidence>
<proteinExistence type="predicted"/>
<dbReference type="EMBL" id="JAOCZP010000009">
    <property type="protein sequence ID" value="MCT7377846.1"/>
    <property type="molecule type" value="Genomic_DNA"/>
</dbReference>
<feature type="transmembrane region" description="Helical" evidence="6">
    <location>
        <begin position="127"/>
        <end position="148"/>
    </location>
</feature>
<feature type="region of interest" description="Disordered" evidence="5">
    <location>
        <begin position="439"/>
        <end position="458"/>
    </location>
</feature>
<feature type="transmembrane region" description="Helical" evidence="6">
    <location>
        <begin position="48"/>
        <end position="66"/>
    </location>
</feature>
<protein>
    <submittedName>
        <fullName evidence="9">ABC transporter ATP-binding protein/permease</fullName>
    </submittedName>
</protein>
<feature type="transmembrane region" description="Helical" evidence="6">
    <location>
        <begin position="237"/>
        <end position="256"/>
    </location>
</feature>